<organism evidence="7 8">
    <name type="scientific">Weissella koreensis</name>
    <dbReference type="NCBI Taxonomy" id="165096"/>
    <lineage>
        <taxon>Bacteria</taxon>
        <taxon>Bacillati</taxon>
        <taxon>Bacillota</taxon>
        <taxon>Bacilli</taxon>
        <taxon>Lactobacillales</taxon>
        <taxon>Lactobacillaceae</taxon>
        <taxon>Weissella</taxon>
    </lineage>
</organism>
<dbReference type="Gene3D" id="3.40.50.10240">
    <property type="entry name" value="Thiamin pyrophosphokinase, catalytic domain"/>
    <property type="match status" value="1"/>
</dbReference>
<keyword evidence="1 7" id="KW-0808">Transferase</keyword>
<dbReference type="GO" id="GO:0030975">
    <property type="term" value="F:thiamine binding"/>
    <property type="evidence" value="ECO:0007669"/>
    <property type="project" value="InterPro"/>
</dbReference>
<proteinExistence type="predicted"/>
<dbReference type="GO" id="GO:0016301">
    <property type="term" value="F:kinase activity"/>
    <property type="evidence" value="ECO:0007669"/>
    <property type="project" value="UniProtKB-KW"/>
</dbReference>
<dbReference type="InterPro" id="IPR036759">
    <property type="entry name" value="TPK_catalytic_sf"/>
</dbReference>
<dbReference type="CDD" id="cd07995">
    <property type="entry name" value="TPK"/>
    <property type="match status" value="1"/>
</dbReference>
<evidence type="ECO:0000256" key="3">
    <source>
        <dbReference type="ARBA" id="ARBA00022777"/>
    </source>
</evidence>
<sequence length="222" mass="24789">MQAQDKTNQLIRLLVGGPQSEWPLELKNGSLLGPWVAADRGALYLMKLGITPILTFGDLDSIHFEHHSDLASKLPEIISKEEQVQTDAEAILQVIEQKYQPKLIEIYGATGGRLDHLLHNILMFAKPNLKRIADQCRIIDKNNVIDFYLPGNYTIEKISGMKYVGFAAIEPVTGLTLIDEKYPLTDWNGPVTIWGSNEFVGETNHFSFKSGLIAVIQSKDAD</sequence>
<evidence type="ECO:0000256" key="4">
    <source>
        <dbReference type="ARBA" id="ARBA00022840"/>
    </source>
</evidence>
<dbReference type="SUPFAM" id="SSF63999">
    <property type="entry name" value="Thiamin pyrophosphokinase, catalytic domain"/>
    <property type="match status" value="1"/>
</dbReference>
<evidence type="ECO:0000256" key="2">
    <source>
        <dbReference type="ARBA" id="ARBA00022741"/>
    </source>
</evidence>
<keyword evidence="3 7" id="KW-0418">Kinase</keyword>
<protein>
    <recommendedName>
        <fullName evidence="5">Thiamine diphosphokinase</fullName>
        <ecNumber evidence="5">2.7.6.2</ecNumber>
    </recommendedName>
</protein>
<dbReference type="GO" id="GO:0009229">
    <property type="term" value="P:thiamine diphosphate biosynthetic process"/>
    <property type="evidence" value="ECO:0007669"/>
    <property type="project" value="InterPro"/>
</dbReference>
<dbReference type="GO" id="GO:0005524">
    <property type="term" value="F:ATP binding"/>
    <property type="evidence" value="ECO:0007669"/>
    <property type="project" value="UniProtKB-KW"/>
</dbReference>
<dbReference type="InterPro" id="IPR007371">
    <property type="entry name" value="TPK_catalytic"/>
</dbReference>
<dbReference type="Pfam" id="PF04263">
    <property type="entry name" value="TPK_catalytic"/>
    <property type="match status" value="1"/>
</dbReference>
<evidence type="ECO:0000256" key="1">
    <source>
        <dbReference type="ARBA" id="ARBA00022679"/>
    </source>
</evidence>
<evidence type="ECO:0000313" key="7">
    <source>
        <dbReference type="EMBL" id="QNT63871.1"/>
    </source>
</evidence>
<dbReference type="EC" id="2.7.6.2" evidence="5"/>
<gene>
    <name evidence="7" type="ORF">FY536_00655</name>
</gene>
<evidence type="ECO:0000256" key="5">
    <source>
        <dbReference type="NCBIfam" id="TIGR01378"/>
    </source>
</evidence>
<dbReference type="GO" id="GO:0004788">
    <property type="term" value="F:thiamine diphosphokinase activity"/>
    <property type="evidence" value="ECO:0007669"/>
    <property type="project" value="UniProtKB-UniRule"/>
</dbReference>
<keyword evidence="2" id="KW-0547">Nucleotide-binding</keyword>
<evidence type="ECO:0000313" key="8">
    <source>
        <dbReference type="Proteomes" id="UP000516446"/>
    </source>
</evidence>
<dbReference type="InterPro" id="IPR053149">
    <property type="entry name" value="TPK"/>
</dbReference>
<feature type="domain" description="Thiamin pyrophosphokinase thiamin-binding" evidence="6">
    <location>
        <begin position="151"/>
        <end position="214"/>
    </location>
</feature>
<dbReference type="Proteomes" id="UP000516446">
    <property type="component" value="Chromosome"/>
</dbReference>
<dbReference type="RefSeq" id="WP_190275632.1">
    <property type="nucleotide sequence ID" value="NZ_CP043431.1"/>
</dbReference>
<dbReference type="PANTHER" id="PTHR41299:SF1">
    <property type="entry name" value="THIAMINE PYROPHOSPHOKINASE"/>
    <property type="match status" value="1"/>
</dbReference>
<keyword evidence="8" id="KW-1185">Reference proteome</keyword>
<dbReference type="InterPro" id="IPR006282">
    <property type="entry name" value="Thi_PPkinase"/>
</dbReference>
<reference evidence="7 8" key="1">
    <citation type="submission" date="2019-08" db="EMBL/GenBank/DDBJ databases">
        <authorList>
            <person name="Chang H.C."/>
            <person name="Mun S.Y."/>
        </authorList>
    </citation>
    <scope>NUCLEOTIDE SEQUENCE [LARGE SCALE GENOMIC DNA]</scope>
    <source>
        <strain evidence="7 8">SK</strain>
    </source>
</reference>
<accession>A0A7H1MK85</accession>
<dbReference type="PANTHER" id="PTHR41299">
    <property type="entry name" value="THIAMINE PYROPHOSPHOKINASE"/>
    <property type="match status" value="1"/>
</dbReference>
<dbReference type="AlphaFoldDB" id="A0A7H1MK85"/>
<keyword evidence="4" id="KW-0067">ATP-binding</keyword>
<dbReference type="SMART" id="SM00983">
    <property type="entry name" value="TPK_B1_binding"/>
    <property type="match status" value="1"/>
</dbReference>
<name>A0A7H1MK85_9LACO</name>
<dbReference type="InterPro" id="IPR007373">
    <property type="entry name" value="Thiamin_PyroPKinase_B1-bd"/>
</dbReference>
<dbReference type="EMBL" id="CP043431">
    <property type="protein sequence ID" value="QNT63871.1"/>
    <property type="molecule type" value="Genomic_DNA"/>
</dbReference>
<evidence type="ECO:0000259" key="6">
    <source>
        <dbReference type="SMART" id="SM00983"/>
    </source>
</evidence>
<dbReference type="NCBIfam" id="TIGR01378">
    <property type="entry name" value="thi_PPkinase"/>
    <property type="match status" value="1"/>
</dbReference>
<dbReference type="GO" id="GO:0006772">
    <property type="term" value="P:thiamine metabolic process"/>
    <property type="evidence" value="ECO:0007669"/>
    <property type="project" value="UniProtKB-UniRule"/>
</dbReference>
<dbReference type="Pfam" id="PF04265">
    <property type="entry name" value="TPK_B1_binding"/>
    <property type="match status" value="1"/>
</dbReference>